<evidence type="ECO:0000256" key="1">
    <source>
        <dbReference type="ARBA" id="ARBA00004151"/>
    </source>
</evidence>
<dbReference type="PANTHER" id="PTHR11506:SF35">
    <property type="entry name" value="LYSOSOME-ASSOCIATED MEMBRANE GLYCOPROTEIN 5"/>
    <property type="match status" value="1"/>
</dbReference>
<evidence type="ECO:0000256" key="5">
    <source>
        <dbReference type="ARBA" id="ARBA00009644"/>
    </source>
</evidence>
<keyword evidence="13" id="KW-0966">Cell projection</keyword>
<feature type="transmembrane region" description="Helical" evidence="21">
    <location>
        <begin position="351"/>
        <end position="373"/>
    </location>
</feature>
<keyword evidence="7 22" id="KW-0732">Signal</keyword>
<comment type="caution">
    <text evidence="20">Lacks conserved residue(s) required for the propagation of feature annotation.</text>
</comment>
<gene>
    <name evidence="25" type="ORF">EGW08_006952</name>
</gene>
<evidence type="ECO:0000256" key="14">
    <source>
        <dbReference type="ARBA" id="ARBA00023329"/>
    </source>
</evidence>
<keyword evidence="6 20" id="KW-0812">Transmembrane</keyword>
<keyword evidence="9 21" id="KW-1133">Transmembrane helix</keyword>
<dbReference type="Gene3D" id="2.40.160.110">
    <property type="match status" value="2"/>
</dbReference>
<dbReference type="GO" id="GO:0031902">
    <property type="term" value="C:late endosome membrane"/>
    <property type="evidence" value="ECO:0007669"/>
    <property type="project" value="TreeGrafter"/>
</dbReference>
<proteinExistence type="inferred from homology"/>
<dbReference type="PRINTS" id="PR00336">
    <property type="entry name" value="LYSASSOCTDMP"/>
</dbReference>
<evidence type="ECO:0000256" key="19">
    <source>
        <dbReference type="ARBA" id="ARBA00076257"/>
    </source>
</evidence>
<feature type="domain" description="Lysosome-associated membrane glycoprotein 2-like luminal" evidence="23">
    <location>
        <begin position="180"/>
        <end position="308"/>
    </location>
</feature>
<evidence type="ECO:0000256" key="13">
    <source>
        <dbReference type="ARBA" id="ARBA00023273"/>
    </source>
</evidence>
<keyword evidence="26" id="KW-1185">Reference proteome</keyword>
<feature type="chain" id="PRO_5018658443" description="Lysosome-associated membrane glycoprotein 5" evidence="22">
    <location>
        <begin position="16"/>
        <end position="386"/>
    </location>
</feature>
<evidence type="ECO:0000256" key="3">
    <source>
        <dbReference type="ARBA" id="ARBA00004172"/>
    </source>
</evidence>
<evidence type="ECO:0000256" key="9">
    <source>
        <dbReference type="ARBA" id="ARBA00022989"/>
    </source>
</evidence>
<evidence type="ECO:0000256" key="4">
    <source>
        <dbReference type="ARBA" id="ARBA00004279"/>
    </source>
</evidence>
<evidence type="ECO:0000256" key="11">
    <source>
        <dbReference type="ARBA" id="ARBA00023136"/>
    </source>
</evidence>
<dbReference type="InterPro" id="IPR048524">
    <property type="entry name" value="Lamp2-like_TM"/>
</dbReference>
<feature type="domain" description="Lysosome-associated membrane glycoprotein 2-like transmembrane" evidence="24">
    <location>
        <begin position="352"/>
        <end position="383"/>
    </location>
</feature>
<feature type="signal peptide" evidence="22">
    <location>
        <begin position="1"/>
        <end position="15"/>
    </location>
</feature>
<dbReference type="EMBL" id="RQTK01000175">
    <property type="protein sequence ID" value="RUS85305.1"/>
    <property type="molecule type" value="Genomic_DNA"/>
</dbReference>
<keyword evidence="12" id="KW-0325">Glycoprotein</keyword>
<evidence type="ECO:0000256" key="7">
    <source>
        <dbReference type="ARBA" id="ARBA00022729"/>
    </source>
</evidence>
<evidence type="ECO:0000256" key="15">
    <source>
        <dbReference type="ARBA" id="ARBA00029428"/>
    </source>
</evidence>
<evidence type="ECO:0000256" key="18">
    <source>
        <dbReference type="ARBA" id="ARBA00074379"/>
    </source>
</evidence>
<dbReference type="STRING" id="188477.A0A3S1BNZ2"/>
<evidence type="ECO:0000256" key="6">
    <source>
        <dbReference type="ARBA" id="ARBA00022692"/>
    </source>
</evidence>
<protein>
    <recommendedName>
        <fullName evidence="18">Lysosome-associated membrane glycoprotein 5</fullName>
    </recommendedName>
    <alternativeName>
        <fullName evidence="19">Lysosome-associated membrane protein 5</fullName>
    </alternativeName>
</protein>
<evidence type="ECO:0000259" key="23">
    <source>
        <dbReference type="Pfam" id="PF01299"/>
    </source>
</evidence>
<evidence type="ECO:0000256" key="16">
    <source>
        <dbReference type="ARBA" id="ARBA00053950"/>
    </source>
</evidence>
<evidence type="ECO:0000256" key="22">
    <source>
        <dbReference type="SAM" id="SignalP"/>
    </source>
</evidence>
<evidence type="ECO:0000256" key="12">
    <source>
        <dbReference type="ARBA" id="ARBA00023180"/>
    </source>
</evidence>
<keyword evidence="10" id="KW-0770">Synapse</keyword>
<evidence type="ECO:0000256" key="17">
    <source>
        <dbReference type="ARBA" id="ARBA00060492"/>
    </source>
</evidence>
<keyword evidence="11 20" id="KW-0472">Membrane</keyword>
<feature type="disulfide bond" evidence="20">
    <location>
        <begin position="305"/>
        <end position="342"/>
    </location>
</feature>
<dbReference type="GO" id="GO:0072594">
    <property type="term" value="P:establishment of protein localization to organelle"/>
    <property type="evidence" value="ECO:0007669"/>
    <property type="project" value="TreeGrafter"/>
</dbReference>
<comment type="caution">
    <text evidence="25">The sequence shown here is derived from an EMBL/GenBank/DDBJ whole genome shotgun (WGS) entry which is preliminary data.</text>
</comment>
<organism evidence="25 26">
    <name type="scientific">Elysia chlorotica</name>
    <name type="common">Eastern emerald elysia</name>
    <name type="synonym">Sea slug</name>
    <dbReference type="NCBI Taxonomy" id="188477"/>
    <lineage>
        <taxon>Eukaryota</taxon>
        <taxon>Metazoa</taxon>
        <taxon>Spiralia</taxon>
        <taxon>Lophotrochozoa</taxon>
        <taxon>Mollusca</taxon>
        <taxon>Gastropoda</taxon>
        <taxon>Heterobranchia</taxon>
        <taxon>Euthyneura</taxon>
        <taxon>Panpulmonata</taxon>
        <taxon>Sacoglossa</taxon>
        <taxon>Placobranchoidea</taxon>
        <taxon>Plakobranchidae</taxon>
        <taxon>Elysia</taxon>
    </lineage>
</organism>
<dbReference type="InterPro" id="IPR048528">
    <property type="entry name" value="Lamp2-like_luminal"/>
</dbReference>
<dbReference type="GO" id="GO:0005886">
    <property type="term" value="C:plasma membrane"/>
    <property type="evidence" value="ECO:0007669"/>
    <property type="project" value="UniProtKB-SubCell"/>
</dbReference>
<evidence type="ECO:0000313" key="25">
    <source>
        <dbReference type="EMBL" id="RUS85305.1"/>
    </source>
</evidence>
<comment type="similarity">
    <text evidence="5 20">Belongs to the LAMP family.</text>
</comment>
<evidence type="ECO:0000259" key="24">
    <source>
        <dbReference type="Pfam" id="PF21222"/>
    </source>
</evidence>
<reference evidence="25 26" key="1">
    <citation type="submission" date="2019-01" db="EMBL/GenBank/DDBJ databases">
        <title>A draft genome assembly of the solar-powered sea slug Elysia chlorotica.</title>
        <authorList>
            <person name="Cai H."/>
            <person name="Li Q."/>
            <person name="Fang X."/>
            <person name="Li J."/>
            <person name="Curtis N.E."/>
            <person name="Altenburger A."/>
            <person name="Shibata T."/>
            <person name="Feng M."/>
            <person name="Maeda T."/>
            <person name="Schwartz J.A."/>
            <person name="Shigenobu S."/>
            <person name="Lundholm N."/>
            <person name="Nishiyama T."/>
            <person name="Yang H."/>
            <person name="Hasebe M."/>
            <person name="Li S."/>
            <person name="Pierce S.K."/>
            <person name="Wang J."/>
        </authorList>
    </citation>
    <scope>NUCLEOTIDE SEQUENCE [LARGE SCALE GENOMIC DNA]</scope>
    <source>
        <strain evidence="25">EC2010</strain>
        <tissue evidence="25">Whole organism of an adult</tissue>
    </source>
</reference>
<dbReference type="PANTHER" id="PTHR11506">
    <property type="entry name" value="LYSOSOME-ASSOCIATED MEMBRANE GLYCOPROTEIN"/>
    <property type="match status" value="1"/>
</dbReference>
<sequence>MKAFIVTILLAVASATEFSVKKDGKVCALLKLDGSLELETTLQDTVVKKELSFDDATLIENSTCNLIKLNLTSSAEMWFQFDEAEKGWKVTPVSLFVPEMVFGKDVNDTDPVTLKASALAMFPKDSYYKCNAASEFNFVPETETVDFNYTVTAKVMAFEIQSADADKFEKLGLECAADPTEYVCKIGNKTMIVMEGNFTVAITYLNKTGANVTETIVVPAPEDAQTQGTCEEKASTESLTIGFFKTWAIDFTFTKSGDNYYISNINVTYTFDEHLPQHALNGTRTVQLPLSTDYLKASTKGYYICNSELDKSKDGVTLTSKSFKYRAFDDEEKGFDGDVSECSADESSSSVVPIAVGAALAGLVVIVLVAYLIGRKRTRKTGYESV</sequence>
<evidence type="ECO:0000256" key="21">
    <source>
        <dbReference type="SAM" id="Phobius"/>
    </source>
</evidence>
<dbReference type="Pfam" id="PF01299">
    <property type="entry name" value="Lamp2-like_luminal"/>
    <property type="match status" value="1"/>
</dbReference>
<dbReference type="OrthoDB" id="6232933at2759"/>
<dbReference type="AlphaFoldDB" id="A0A3S1BNZ2"/>
<keyword evidence="14" id="KW-0968">Cytoplasmic vesicle</keyword>
<evidence type="ECO:0000256" key="20">
    <source>
        <dbReference type="PROSITE-ProRule" id="PRU00740"/>
    </source>
</evidence>
<dbReference type="InterPro" id="IPR002000">
    <property type="entry name" value="Lysosome-assoc_membr_glycop"/>
</dbReference>
<evidence type="ECO:0000313" key="26">
    <source>
        <dbReference type="Proteomes" id="UP000271974"/>
    </source>
</evidence>
<evidence type="ECO:0000256" key="8">
    <source>
        <dbReference type="ARBA" id="ARBA00022753"/>
    </source>
</evidence>
<evidence type="ECO:0000256" key="2">
    <source>
        <dbReference type="ARBA" id="ARBA00004158"/>
    </source>
</evidence>
<comment type="subcellular location">
    <subcellularLocation>
        <location evidence="4">Cell projection</location>
        <location evidence="4">Dendrite</location>
    </subcellularLocation>
    <subcellularLocation>
        <location evidence="17">Cell projection</location>
        <location evidence="17">Growth cone membrane</location>
        <topology evidence="17">Single-pass type I membrane protein</topology>
    </subcellularLocation>
    <subcellularLocation>
        <location evidence="15">Cytoplasmic vesicle</location>
        <location evidence="15">Secretory vesicle</location>
        <location evidence="15">Synaptic vesicle membrane</location>
        <topology evidence="15">Single-pass type I membrane protein</topology>
    </subcellularLocation>
    <subcellularLocation>
        <location evidence="2">Early endosome membrane</location>
        <topology evidence="2">Single-pass type I membrane protein</topology>
    </subcellularLocation>
    <subcellularLocation>
        <location evidence="1">Endoplasmic reticulum-Golgi intermediate compartment membrane</location>
        <topology evidence="1">Single-pass type I membrane protein</topology>
    </subcellularLocation>
    <subcellularLocation>
        <location evidence="20">Membrane</location>
        <topology evidence="20">Single-pass type I membrane protein</topology>
    </subcellularLocation>
    <subcellularLocation>
        <location evidence="3">Recycling endosome</location>
    </subcellularLocation>
</comment>
<keyword evidence="20" id="KW-1015">Disulfide bond</keyword>
<name>A0A3S1BNZ2_ELYCH</name>
<dbReference type="Proteomes" id="UP000271974">
    <property type="component" value="Unassembled WGS sequence"/>
</dbReference>
<dbReference type="Pfam" id="PF21222">
    <property type="entry name" value="Lamp2_2nd"/>
    <property type="match status" value="1"/>
</dbReference>
<accession>A0A3S1BNZ2</accession>
<comment type="function">
    <text evidence="16">Plays a role in short-term synaptic plasticity in a subset of GABAergic neurons in the brain.</text>
</comment>
<keyword evidence="8" id="KW-0967">Endosome</keyword>
<dbReference type="PROSITE" id="PS51407">
    <property type="entry name" value="LAMP_3"/>
    <property type="match status" value="1"/>
</dbReference>
<dbReference type="GO" id="GO:0005765">
    <property type="term" value="C:lysosomal membrane"/>
    <property type="evidence" value="ECO:0007669"/>
    <property type="project" value="TreeGrafter"/>
</dbReference>
<evidence type="ECO:0000256" key="10">
    <source>
        <dbReference type="ARBA" id="ARBA00023018"/>
    </source>
</evidence>